<feature type="compositionally biased region" description="Basic and acidic residues" evidence="1">
    <location>
        <begin position="561"/>
        <end position="572"/>
    </location>
</feature>
<organism evidence="3 4">
    <name type="scientific">Sphaerisporangium rhizosphaerae</name>
    <dbReference type="NCBI Taxonomy" id="2269375"/>
    <lineage>
        <taxon>Bacteria</taxon>
        <taxon>Bacillati</taxon>
        <taxon>Actinomycetota</taxon>
        <taxon>Actinomycetes</taxon>
        <taxon>Streptosporangiales</taxon>
        <taxon>Streptosporangiaceae</taxon>
        <taxon>Sphaerisporangium</taxon>
    </lineage>
</organism>
<gene>
    <name evidence="3" type="ORF">ACFQSB_12815</name>
</gene>
<comment type="caution">
    <text evidence="3">The sequence shown here is derived from an EMBL/GenBank/DDBJ whole genome shotgun (WGS) entry which is preliminary data.</text>
</comment>
<reference evidence="4" key="1">
    <citation type="journal article" date="2019" name="Int. J. Syst. Evol. Microbiol.">
        <title>The Global Catalogue of Microorganisms (GCM) 10K type strain sequencing project: providing services to taxonomists for standard genome sequencing and annotation.</title>
        <authorList>
            <consortium name="The Broad Institute Genomics Platform"/>
            <consortium name="The Broad Institute Genome Sequencing Center for Infectious Disease"/>
            <person name="Wu L."/>
            <person name="Ma J."/>
        </authorList>
    </citation>
    <scope>NUCLEOTIDE SEQUENCE [LARGE SCALE GENOMIC DNA]</scope>
    <source>
        <strain evidence="4">CECT 7649</strain>
    </source>
</reference>
<dbReference type="EMBL" id="JBHTCG010000007">
    <property type="protein sequence ID" value="MFC7383094.1"/>
    <property type="molecule type" value="Genomic_DNA"/>
</dbReference>
<feature type="region of interest" description="Disordered" evidence="1">
    <location>
        <begin position="547"/>
        <end position="572"/>
    </location>
</feature>
<evidence type="ECO:0000256" key="1">
    <source>
        <dbReference type="SAM" id="MobiDB-lite"/>
    </source>
</evidence>
<dbReference type="Gene3D" id="3.30.70.100">
    <property type="match status" value="1"/>
</dbReference>
<dbReference type="InterPro" id="IPR000873">
    <property type="entry name" value="AMP-dep_synth/lig_dom"/>
</dbReference>
<dbReference type="InterPro" id="IPR025110">
    <property type="entry name" value="AMP-bd_C"/>
</dbReference>
<dbReference type="InterPro" id="IPR050237">
    <property type="entry name" value="ATP-dep_AMP-bd_enzyme"/>
</dbReference>
<protein>
    <submittedName>
        <fullName evidence="3">AMP-binding protein</fullName>
    </submittedName>
</protein>
<dbReference type="InterPro" id="IPR042099">
    <property type="entry name" value="ANL_N_sf"/>
</dbReference>
<dbReference type="PROSITE" id="PS51725">
    <property type="entry name" value="ABM"/>
    <property type="match status" value="1"/>
</dbReference>
<evidence type="ECO:0000313" key="3">
    <source>
        <dbReference type="EMBL" id="MFC7383094.1"/>
    </source>
</evidence>
<dbReference type="InterPro" id="IPR020845">
    <property type="entry name" value="AMP-binding_CS"/>
</dbReference>
<name>A0ABW2P112_9ACTN</name>
<dbReference type="PROSITE" id="PS00455">
    <property type="entry name" value="AMP_BINDING"/>
    <property type="match status" value="1"/>
</dbReference>
<dbReference type="Gene3D" id="3.30.300.30">
    <property type="match status" value="1"/>
</dbReference>
<dbReference type="Gene3D" id="3.40.50.12780">
    <property type="entry name" value="N-terminal domain of ligase-like"/>
    <property type="match status" value="1"/>
</dbReference>
<feature type="domain" description="ABM" evidence="2">
    <location>
        <begin position="576"/>
        <end position="665"/>
    </location>
</feature>
<dbReference type="PANTHER" id="PTHR43767:SF12">
    <property type="entry name" value="AMP-DEPENDENT SYNTHETASE AND LIGASE"/>
    <property type="match status" value="1"/>
</dbReference>
<dbReference type="SUPFAM" id="SSF54909">
    <property type="entry name" value="Dimeric alpha+beta barrel"/>
    <property type="match status" value="1"/>
</dbReference>
<dbReference type="InterPro" id="IPR011008">
    <property type="entry name" value="Dimeric_a/b-barrel"/>
</dbReference>
<proteinExistence type="predicted"/>
<dbReference type="InterPro" id="IPR045851">
    <property type="entry name" value="AMP-bd_C_sf"/>
</dbReference>
<dbReference type="Pfam" id="PF03992">
    <property type="entry name" value="ABM"/>
    <property type="match status" value="1"/>
</dbReference>
<dbReference type="Pfam" id="PF13193">
    <property type="entry name" value="AMP-binding_C"/>
    <property type="match status" value="1"/>
</dbReference>
<dbReference type="Proteomes" id="UP001596496">
    <property type="component" value="Unassembled WGS sequence"/>
</dbReference>
<dbReference type="InterPro" id="IPR007138">
    <property type="entry name" value="ABM_dom"/>
</dbReference>
<sequence>MPVRTAVAAWEASTMSIPESISESRTLDISLAEGEPLAAAGDIAGPRVDDLLRRAAARAPSRAALRWTGGEITYAELDARVDRCAAALAGLGVGPGDVVAVAAVLDPLFAVGYYGIARAGAVSVPVNPLMRAEALEHILRTSGAVAAVLSPQVRAALDPALDRLPELRHVLLTRPDPARPEAVVLDDLMARAPAAPPPSPAPEPGGQDVAALLFTSGTTGAPKAVRLSHRNLTVNAAQTAHAHRLTPGSVMFNYLPTFHLMHLNIAVHAACTQILHEDPDVSASPEAAVRQGVTHYYSLPMRLTRLAADPRLAEMRLPGVRAILSGGSALAPAVTTRLAAHFGVPVAQGYGLAEASPQTHFDLLEDPRAGSCGPPSAGTACRVVDVDTRRVLPVGEKGEIQVRGPQLMLGYLGEPPSAHLDQEGWFSTGDIGRMDPEGRLFVVDRLKDVFKCDNFLVSPTEIERVLARHPAVADCVVLDRPDEFSGAVACALVVSCVPGTDPAELARFVDDQVPYYQRLRHVELVETIPRSQNGKIQRRELRARLLDGPGAGAAPQSRGAGRPEGRGTDERSKSVVTIINKLTVTGDPIEFEQLLGKISGYMKSRPGFVSHRLYRSLKDPNVFVETGEWEDMASHQQAVMGSGFQEVLPELIKHAKAEIDLYQTVED</sequence>
<accession>A0ABW2P112</accession>
<keyword evidence="4" id="KW-1185">Reference proteome</keyword>
<dbReference type="PANTHER" id="PTHR43767">
    <property type="entry name" value="LONG-CHAIN-FATTY-ACID--COA LIGASE"/>
    <property type="match status" value="1"/>
</dbReference>
<dbReference type="Pfam" id="PF00501">
    <property type="entry name" value="AMP-binding"/>
    <property type="match status" value="1"/>
</dbReference>
<dbReference type="SUPFAM" id="SSF56801">
    <property type="entry name" value="Acetyl-CoA synthetase-like"/>
    <property type="match status" value="1"/>
</dbReference>
<evidence type="ECO:0000259" key="2">
    <source>
        <dbReference type="PROSITE" id="PS51725"/>
    </source>
</evidence>
<evidence type="ECO:0000313" key="4">
    <source>
        <dbReference type="Proteomes" id="UP001596496"/>
    </source>
</evidence>
<dbReference type="RefSeq" id="WP_380826503.1">
    <property type="nucleotide sequence ID" value="NZ_JBHTCG010000007.1"/>
</dbReference>